<reference evidence="2 3" key="1">
    <citation type="submission" date="2016-09" db="EMBL/GenBank/DDBJ databases">
        <authorList>
            <person name="Capua I."/>
            <person name="De Benedictis P."/>
            <person name="Joannis T."/>
            <person name="Lombin L.H."/>
            <person name="Cattoli G."/>
        </authorList>
    </citation>
    <scope>NUCLEOTIDE SEQUENCE [LARGE SCALE GENOMIC DNA]</scope>
    <source>
        <strain evidence="2 3">NIO-1002</strain>
    </source>
</reference>
<dbReference type="EMBL" id="FMYG01000001">
    <property type="protein sequence ID" value="SDB84949.1"/>
    <property type="molecule type" value="Genomic_DNA"/>
</dbReference>
<keyword evidence="1" id="KW-0472">Membrane</keyword>
<evidence type="ECO:0000256" key="1">
    <source>
        <dbReference type="SAM" id="Phobius"/>
    </source>
</evidence>
<organism evidence="2 3">
    <name type="scientific">Microbacterium enclense</name>
    <dbReference type="NCBI Taxonomy" id="993073"/>
    <lineage>
        <taxon>Bacteria</taxon>
        <taxon>Bacillati</taxon>
        <taxon>Actinomycetota</taxon>
        <taxon>Actinomycetes</taxon>
        <taxon>Micrococcales</taxon>
        <taxon>Microbacteriaceae</taxon>
        <taxon>Microbacterium</taxon>
    </lineage>
</organism>
<name>A0A1G6GSP2_9MICO</name>
<dbReference type="RefSeq" id="WP_058230899.1">
    <property type="nucleotide sequence ID" value="NZ_FMYG01000001.1"/>
</dbReference>
<dbReference type="AlphaFoldDB" id="A0A1G6GSP2"/>
<feature type="transmembrane region" description="Helical" evidence="1">
    <location>
        <begin position="151"/>
        <end position="176"/>
    </location>
</feature>
<evidence type="ECO:0000313" key="2">
    <source>
        <dbReference type="EMBL" id="SDB84949.1"/>
    </source>
</evidence>
<proteinExistence type="predicted"/>
<dbReference type="OrthoDB" id="5064981at2"/>
<feature type="transmembrane region" description="Helical" evidence="1">
    <location>
        <begin position="95"/>
        <end position="114"/>
    </location>
</feature>
<keyword evidence="1" id="KW-1133">Transmembrane helix</keyword>
<evidence type="ECO:0000313" key="3">
    <source>
        <dbReference type="Proteomes" id="UP000183203"/>
    </source>
</evidence>
<protein>
    <submittedName>
        <fullName evidence="2">Uncharacterized protein</fullName>
    </submittedName>
</protein>
<accession>A0A1G6GSP2</accession>
<keyword evidence="1" id="KW-0812">Transmembrane</keyword>
<feature type="transmembrane region" description="Helical" evidence="1">
    <location>
        <begin position="120"/>
        <end position="139"/>
    </location>
</feature>
<dbReference type="STRING" id="993073.AS029_01945"/>
<dbReference type="Proteomes" id="UP000183203">
    <property type="component" value="Unassembled WGS sequence"/>
</dbReference>
<feature type="transmembrane region" description="Helical" evidence="1">
    <location>
        <begin position="41"/>
        <end position="58"/>
    </location>
</feature>
<sequence>MIVLALLCSITAAGVAAAILYLAHGRPDDDRGGERAEMVRYFGVAAIAALLCGAMNVLEATGGGTAAAAGGNATNVMAAGLLWAGARRLNHRRTVGAIGIVSVGVFLLGLTFLIPLEDATVLKTAGLFAFAVLGAFECARRPFGALPGASLLVGSLALYAAYSAARLVVALTAGAASLTQPGAVSPEATALVSAGVIVAVAVGTVRVGRQLDDRPSPGTPAHDRGALRRETARLIEAHDGANATLIRLPEIHLIRTAHSARQGRLLLEAVADAVDDALPEAVTGLPSRDTVFVIAPAAIDTTAMESSVRRAFARRMFLLDYDDVPVLAFEHSCVRTVDAVSALMAPRHRRSRRGPLDGG</sequence>
<gene>
    <name evidence="2" type="ORF">SAMN05216418_0631</name>
</gene>